<keyword evidence="4 7" id="KW-0732">Signal</keyword>
<dbReference type="Proteomes" id="UP000886819">
    <property type="component" value="Unassembled WGS sequence"/>
</dbReference>
<dbReference type="InterPro" id="IPR017853">
    <property type="entry name" value="GH"/>
</dbReference>
<dbReference type="EC" id="3.2.1.21" evidence="3"/>
<evidence type="ECO:0000313" key="10">
    <source>
        <dbReference type="Proteomes" id="UP000886819"/>
    </source>
</evidence>
<dbReference type="AlphaFoldDB" id="A0A9D0YUV0"/>
<evidence type="ECO:0000256" key="6">
    <source>
        <dbReference type="ARBA" id="ARBA00023295"/>
    </source>
</evidence>
<dbReference type="EMBL" id="DVFI01000037">
    <property type="protein sequence ID" value="HIQ62489.1"/>
    <property type="molecule type" value="Genomic_DNA"/>
</dbReference>
<evidence type="ECO:0000259" key="8">
    <source>
        <dbReference type="Pfam" id="PF00933"/>
    </source>
</evidence>
<evidence type="ECO:0000256" key="4">
    <source>
        <dbReference type="ARBA" id="ARBA00022729"/>
    </source>
</evidence>
<gene>
    <name evidence="9" type="ORF">IAA66_02745</name>
</gene>
<dbReference type="PANTHER" id="PTHR30620">
    <property type="entry name" value="PERIPLASMIC BETA-GLUCOSIDASE-RELATED"/>
    <property type="match status" value="1"/>
</dbReference>
<reference evidence="9" key="2">
    <citation type="journal article" date="2021" name="PeerJ">
        <title>Extensive microbial diversity within the chicken gut microbiome revealed by metagenomics and culture.</title>
        <authorList>
            <person name="Gilroy R."/>
            <person name="Ravi A."/>
            <person name="Getino M."/>
            <person name="Pursley I."/>
            <person name="Horton D.L."/>
            <person name="Alikhan N.F."/>
            <person name="Baker D."/>
            <person name="Gharbi K."/>
            <person name="Hall N."/>
            <person name="Watson M."/>
            <person name="Adriaenssens E.M."/>
            <person name="Foster-Nyarko E."/>
            <person name="Jarju S."/>
            <person name="Secka A."/>
            <person name="Antonio M."/>
            <person name="Oren A."/>
            <person name="Chaudhuri R.R."/>
            <person name="La Ragione R."/>
            <person name="Hildebrand F."/>
            <person name="Pallen M.J."/>
        </authorList>
    </citation>
    <scope>NUCLEOTIDE SEQUENCE</scope>
    <source>
        <strain evidence="9">ChiHile30-977</strain>
    </source>
</reference>
<evidence type="ECO:0000256" key="1">
    <source>
        <dbReference type="ARBA" id="ARBA00000448"/>
    </source>
</evidence>
<evidence type="ECO:0000256" key="7">
    <source>
        <dbReference type="SAM" id="SignalP"/>
    </source>
</evidence>
<dbReference type="SUPFAM" id="SSF51445">
    <property type="entry name" value="(Trans)glycosidases"/>
    <property type="match status" value="1"/>
</dbReference>
<sequence length="838" mass="90996">MKKLVSWLLVAMMLASVFAVSAVAEESVIKESVSGFYYIEAEGEQAKLSAASAEKFIQVDGLYFKDLNGNGALDVYEDYRADVTDRVNDLLSQMTPDEKAGTLIFACIAGSNGSTVTDFNMAVDGFHDSAASSKVISAEHPGITTMEPVVVIDNATFVPTKYQIQEMGVTTYIAALTGTAKDQLNLFNGLQAMAEDTRLGIPVVFSGDRSYNTWGGQIDMAHYALGVAHDEELLYDLVSEYAKESVAIGYHQVFHGYGNEIGSWYGDEVNYIAKMAAVETRAYDDNGFNSHSKHFIARGGRNSYTAARSPADLIDSWMVGWKAVVDAGTQWIMTNNNVGVTGNTLQTYMDKDTYSLLRDDLGYEGIICLDWPLDISRIMGLTGTTSDGVDVSTLSAVERYALILNTGIDVFSCYGAMPGTDIEAYSECSNRAFPALIVEAVNQGLVTAEDFDVHVGRVLKNKFDLGIFEDPYSDWEAALELIGSDEYKAADGDIVPLDNETINTLRRSEITEMEEELMVKSTIMLKNDGTLPLAEGAKIYSDSNNSNIKEADAAALAAYGTVVETMEEADVIVYHTTSFDENFDYIVEDSQAAGKPLVLIYEGTVGRSGGQGEPYWAQVSVSNAVLMQTYSNTPDHGSSVGSFYRYATPSVTAQMLFGQKDPGGSTVFEVPYTAEDAHVAWGELQMDIGVDEPTRLYMAMLAKENPTIVMPNNLGDVLYTTDFGMSYANPADIELSLLTVPQTSEEVVTESNWGPRTSVVVSNAVQKAGEPFEVWFVAKNNGGDGHVTAQITEGDTVLAEKFVALDAGQFRVITLELTLDAGEHEIALGDMTTTIVVE</sequence>
<comment type="caution">
    <text evidence="9">The sequence shown here is derived from an EMBL/GenBank/DDBJ whole genome shotgun (WGS) entry which is preliminary data.</text>
</comment>
<comment type="similarity">
    <text evidence="2">Belongs to the glycosyl hydrolase 3 family.</text>
</comment>
<feature type="signal peptide" evidence="7">
    <location>
        <begin position="1"/>
        <end position="24"/>
    </location>
</feature>
<proteinExistence type="inferred from homology"/>
<evidence type="ECO:0000313" key="9">
    <source>
        <dbReference type="EMBL" id="HIQ62489.1"/>
    </source>
</evidence>
<reference evidence="9" key="1">
    <citation type="submission" date="2020-10" db="EMBL/GenBank/DDBJ databases">
        <authorList>
            <person name="Gilroy R."/>
        </authorList>
    </citation>
    <scope>NUCLEOTIDE SEQUENCE</scope>
    <source>
        <strain evidence="9">ChiHile30-977</strain>
    </source>
</reference>
<name>A0A9D0YUV0_9FIRM</name>
<dbReference type="InterPro" id="IPR001764">
    <property type="entry name" value="Glyco_hydro_3_N"/>
</dbReference>
<evidence type="ECO:0000256" key="5">
    <source>
        <dbReference type="ARBA" id="ARBA00022801"/>
    </source>
</evidence>
<dbReference type="GO" id="GO:0008422">
    <property type="term" value="F:beta-glucosidase activity"/>
    <property type="evidence" value="ECO:0007669"/>
    <property type="project" value="UniProtKB-EC"/>
</dbReference>
<evidence type="ECO:0000256" key="3">
    <source>
        <dbReference type="ARBA" id="ARBA00012744"/>
    </source>
</evidence>
<dbReference type="Pfam" id="PF00933">
    <property type="entry name" value="Glyco_hydro_3"/>
    <property type="match status" value="1"/>
</dbReference>
<dbReference type="PANTHER" id="PTHR30620:SF16">
    <property type="entry name" value="LYSOSOMAL BETA GLUCOSIDASE"/>
    <property type="match status" value="1"/>
</dbReference>
<keyword evidence="5" id="KW-0378">Hydrolase</keyword>
<protein>
    <recommendedName>
        <fullName evidence="3">beta-glucosidase</fullName>
        <ecNumber evidence="3">3.2.1.21</ecNumber>
    </recommendedName>
</protein>
<evidence type="ECO:0000256" key="2">
    <source>
        <dbReference type="ARBA" id="ARBA00005336"/>
    </source>
</evidence>
<dbReference type="InterPro" id="IPR051915">
    <property type="entry name" value="Cellulose_Degrad_GH3"/>
</dbReference>
<feature type="chain" id="PRO_5038570911" description="beta-glucosidase" evidence="7">
    <location>
        <begin position="25"/>
        <end position="838"/>
    </location>
</feature>
<accession>A0A9D0YUV0</accession>
<organism evidence="9 10">
    <name type="scientific">Candidatus Avichristensenella intestinipullorum</name>
    <dbReference type="NCBI Taxonomy" id="2840693"/>
    <lineage>
        <taxon>Bacteria</taxon>
        <taxon>Bacillati</taxon>
        <taxon>Bacillota</taxon>
        <taxon>Clostridia</taxon>
        <taxon>Candidatus Avichristensenella</taxon>
    </lineage>
</organism>
<keyword evidence="6" id="KW-0326">Glycosidase</keyword>
<dbReference type="InterPro" id="IPR036962">
    <property type="entry name" value="Glyco_hydro_3_N_sf"/>
</dbReference>
<comment type="catalytic activity">
    <reaction evidence="1">
        <text>Hydrolysis of terminal, non-reducing beta-D-glucosyl residues with release of beta-D-glucose.</text>
        <dbReference type="EC" id="3.2.1.21"/>
    </reaction>
</comment>
<dbReference type="Gene3D" id="3.20.20.300">
    <property type="entry name" value="Glycoside hydrolase, family 3, N-terminal domain"/>
    <property type="match status" value="1"/>
</dbReference>
<dbReference type="GO" id="GO:0009251">
    <property type="term" value="P:glucan catabolic process"/>
    <property type="evidence" value="ECO:0007669"/>
    <property type="project" value="TreeGrafter"/>
</dbReference>
<feature type="domain" description="Glycoside hydrolase family 3 N-terminal" evidence="8">
    <location>
        <begin position="181"/>
        <end position="411"/>
    </location>
</feature>